<comment type="catalytic activity">
    <reaction evidence="18">
        <text>a di-trans,poly-cis-dolichyl phosphate + UDP-N-acetyl-alpha-D-glucosamine = an N-acetyl-alpha-D-glucosaminyl-diphospho-di-trans,poly-cis-dolichol + UMP</text>
        <dbReference type="Rhea" id="RHEA:13289"/>
        <dbReference type="Rhea" id="RHEA-COMP:19498"/>
        <dbReference type="Rhea" id="RHEA-COMP:19507"/>
        <dbReference type="ChEBI" id="CHEBI:57683"/>
        <dbReference type="ChEBI" id="CHEBI:57705"/>
        <dbReference type="ChEBI" id="CHEBI:57865"/>
        <dbReference type="ChEBI" id="CHEBI:58427"/>
        <dbReference type="EC" id="2.7.8.15"/>
    </reaction>
    <physiologicalReaction direction="left-to-right" evidence="18">
        <dbReference type="Rhea" id="RHEA:13290"/>
    </physiologicalReaction>
</comment>
<gene>
    <name evidence="19" type="ORF">CTOB1V02_LOCUS4347</name>
</gene>
<evidence type="ECO:0000256" key="13">
    <source>
        <dbReference type="ARBA" id="ARBA00022989"/>
    </source>
</evidence>
<comment type="subcellular location">
    <subcellularLocation>
        <location evidence="2">Endoplasmic reticulum membrane</location>
        <topology evidence="2">Multi-pass membrane protein</topology>
    </subcellularLocation>
</comment>
<dbReference type="GO" id="GO:0005789">
    <property type="term" value="C:endoplasmic reticulum membrane"/>
    <property type="evidence" value="ECO:0007669"/>
    <property type="project" value="UniProtKB-SubCell"/>
</dbReference>
<keyword evidence="8" id="KW-0808">Transferase</keyword>
<proteinExistence type="inferred from homology"/>
<reference evidence="19" key="1">
    <citation type="submission" date="2020-11" db="EMBL/GenBank/DDBJ databases">
        <authorList>
            <person name="Tran Van P."/>
        </authorList>
    </citation>
    <scope>NUCLEOTIDE SEQUENCE</scope>
</reference>
<evidence type="ECO:0000256" key="10">
    <source>
        <dbReference type="ARBA" id="ARBA00022723"/>
    </source>
</evidence>
<dbReference type="Pfam" id="PF00953">
    <property type="entry name" value="Glycos_transf_4"/>
    <property type="match status" value="1"/>
</dbReference>
<evidence type="ECO:0000256" key="18">
    <source>
        <dbReference type="ARBA" id="ARBA00045078"/>
    </source>
</evidence>
<evidence type="ECO:0000313" key="19">
    <source>
        <dbReference type="EMBL" id="CAD7226429.1"/>
    </source>
</evidence>
<comment type="cofactor">
    <cofactor evidence="1">
        <name>Mg(2+)</name>
        <dbReference type="ChEBI" id="CHEBI:18420"/>
    </cofactor>
</comment>
<dbReference type="GO" id="GO:0003975">
    <property type="term" value="F:UDP-N-acetylglucosamine-dolichyl-phosphate N-acetylglucosaminephosphotransferase activity"/>
    <property type="evidence" value="ECO:0007669"/>
    <property type="project" value="UniProtKB-EC"/>
</dbReference>
<evidence type="ECO:0000256" key="9">
    <source>
        <dbReference type="ARBA" id="ARBA00022692"/>
    </source>
</evidence>
<evidence type="ECO:0000256" key="11">
    <source>
        <dbReference type="ARBA" id="ARBA00022824"/>
    </source>
</evidence>
<dbReference type="PANTHER" id="PTHR10571">
    <property type="entry name" value="UDP-N-ACETYLGLUCOSAMINE--DOLICHYL-PHOSPHATE N-ACETYLGLUCOSAMINEPHOSPHOTRANSFERASE"/>
    <property type="match status" value="1"/>
</dbReference>
<evidence type="ECO:0000256" key="8">
    <source>
        <dbReference type="ARBA" id="ARBA00022679"/>
    </source>
</evidence>
<evidence type="ECO:0000256" key="12">
    <source>
        <dbReference type="ARBA" id="ARBA00022842"/>
    </source>
</evidence>
<evidence type="ECO:0000256" key="15">
    <source>
        <dbReference type="ARBA" id="ARBA00029567"/>
    </source>
</evidence>
<keyword evidence="13" id="KW-1133">Transmembrane helix</keyword>
<evidence type="ECO:0000256" key="16">
    <source>
        <dbReference type="ARBA" id="ARBA00033238"/>
    </source>
</evidence>
<evidence type="ECO:0000256" key="7">
    <source>
        <dbReference type="ARBA" id="ARBA00022676"/>
    </source>
</evidence>
<evidence type="ECO:0000256" key="5">
    <source>
        <dbReference type="ARBA" id="ARBA00013225"/>
    </source>
</evidence>
<evidence type="ECO:0000256" key="3">
    <source>
        <dbReference type="ARBA" id="ARBA00004922"/>
    </source>
</evidence>
<dbReference type="PANTHER" id="PTHR10571:SF0">
    <property type="entry name" value="UDP-N-ACETYLGLUCOSAMINE--DOLICHYL-PHOSPHATE N-ACETYLGLUCOSAMINEPHOSPHOTRANSFERASE"/>
    <property type="match status" value="1"/>
</dbReference>
<dbReference type="EC" id="2.7.8.15" evidence="5"/>
<keyword evidence="7" id="KW-0328">Glycosyltransferase</keyword>
<organism evidence="19">
    <name type="scientific">Cyprideis torosa</name>
    <dbReference type="NCBI Taxonomy" id="163714"/>
    <lineage>
        <taxon>Eukaryota</taxon>
        <taxon>Metazoa</taxon>
        <taxon>Ecdysozoa</taxon>
        <taxon>Arthropoda</taxon>
        <taxon>Crustacea</taxon>
        <taxon>Oligostraca</taxon>
        <taxon>Ostracoda</taxon>
        <taxon>Podocopa</taxon>
        <taxon>Podocopida</taxon>
        <taxon>Cytherocopina</taxon>
        <taxon>Cytheroidea</taxon>
        <taxon>Cytherideidae</taxon>
        <taxon>Cyprideis</taxon>
    </lineage>
</organism>
<accession>A0A7R8ZJ30</accession>
<dbReference type="OrthoDB" id="10262326at2759"/>
<comment type="pathway">
    <text evidence="3">Protein modification; protein glycosylation.</text>
</comment>
<evidence type="ECO:0000256" key="1">
    <source>
        <dbReference type="ARBA" id="ARBA00001946"/>
    </source>
</evidence>
<dbReference type="GO" id="GO:0046872">
    <property type="term" value="F:metal ion binding"/>
    <property type="evidence" value="ECO:0007669"/>
    <property type="project" value="UniProtKB-KW"/>
</dbReference>
<comment type="function">
    <text evidence="17">UDP-N-acetylglucosamine--dolichyl-phosphate N-acetylglucosaminephosphotransferase that operates in the biosynthetic pathway of dolichol-linked oligosaccharides, the glycan precursors employed in protein asparagine (N)-glycosylation. The assembly of dolichol-linked oligosaccharides begins on the cytosolic side of the endoplasmic reticulum membrane and finishes in its lumen. The sequential addition of sugars to dolichol pyrophosphate produces dolichol-linked oligosaccharides containing fourteen sugars, including two GlcNAcs, nine mannoses and three glucoses. Once assembled, the oligosaccharide is transferred from the lipid to nascent proteins by oligosaccharyltransferases. Catalyzes the initial step of dolichol-linked oligosaccharide biosynthesis, transfering GlcNAc-1-P from cytosolic UDP-GlcNAc onto the carrier lipid dolichyl phosphate (P-dolichol), yielding GlcNAc-P-P-dolichol embedded in the cytoplasmic leaflet of the endoplasmic reticulum membrane.</text>
</comment>
<dbReference type="GO" id="GO:0006488">
    <property type="term" value="P:dolichol-linked oligosaccharide biosynthetic process"/>
    <property type="evidence" value="ECO:0007669"/>
    <property type="project" value="InterPro"/>
</dbReference>
<dbReference type="UniPathway" id="UPA00378"/>
<sequence>MAWGMGTLLLTFLFSVVGYFLTSHLIPAFAPAFLMAGICGKDLCKLHPSSSEQEKRKPIPESAGTISAGVYLVIMFLLIPPTFGLHFLESVDSAFPYHQFVEHLAALLSVASMVFLGFADDVLSLKWRHKLLLPTLAALPLLCVYLVNFNSTSVVVPNIYHLRMWIGHTVNLGPFYYVYMGLITVFCTNAINIYAGVNGLEAGQSLVIAFSIVVFNVTELTRDPAPHSFSLHFLLPFIGTTLALLKWNWFPARVFVGDTFCYFAGITFACVAVLGHFSKTVMLFFLPQLLNFAISLPQLFRLVPCPRHRLPRPLKTSPDIDVPLLAPSVALLPRSRPRLISLVERLGLLSHVDDGESEERGPQMINLTLINLVLHLFGPMTEEKLVMRLLLLQVLSSVFAFVVRYPLARLFYDN</sequence>
<evidence type="ECO:0000256" key="2">
    <source>
        <dbReference type="ARBA" id="ARBA00004477"/>
    </source>
</evidence>
<evidence type="ECO:0000256" key="14">
    <source>
        <dbReference type="ARBA" id="ARBA00023136"/>
    </source>
</evidence>
<keyword evidence="14" id="KW-0472">Membrane</keyword>
<comment type="similarity">
    <text evidence="4">Belongs to the glycosyltransferase 4 family.</text>
</comment>
<evidence type="ECO:0000256" key="17">
    <source>
        <dbReference type="ARBA" id="ARBA00044717"/>
    </source>
</evidence>
<dbReference type="InterPro" id="IPR000715">
    <property type="entry name" value="Glycosyl_transferase_4"/>
</dbReference>
<dbReference type="GO" id="GO:0016757">
    <property type="term" value="F:glycosyltransferase activity"/>
    <property type="evidence" value="ECO:0007669"/>
    <property type="project" value="UniProtKB-KW"/>
</dbReference>
<keyword evidence="12" id="KW-0460">Magnesium</keyword>
<keyword evidence="9" id="KW-0812">Transmembrane</keyword>
<dbReference type="InterPro" id="IPR033895">
    <property type="entry name" value="GPT"/>
</dbReference>
<protein>
    <recommendedName>
        <fullName evidence="6">UDP-N-acetylglucosamine--dolichyl-phosphate N-acetylglucosaminephosphotransferase</fullName>
        <ecNumber evidence="5">2.7.8.15</ecNumber>
    </recommendedName>
    <alternativeName>
        <fullName evidence="15">GlcNAc-1-P transferase</fullName>
    </alternativeName>
    <alternativeName>
        <fullName evidence="16">N-acetylglucosamine-1-phosphate transferase</fullName>
    </alternativeName>
</protein>
<evidence type="ECO:0000256" key="4">
    <source>
        <dbReference type="ARBA" id="ARBA00009317"/>
    </source>
</evidence>
<evidence type="ECO:0000256" key="6">
    <source>
        <dbReference type="ARBA" id="ARBA00017659"/>
    </source>
</evidence>
<keyword evidence="10" id="KW-0479">Metal-binding</keyword>
<dbReference type="AlphaFoldDB" id="A0A7R8ZJ30"/>
<keyword evidence="11" id="KW-0256">Endoplasmic reticulum</keyword>
<dbReference type="CDD" id="cd06855">
    <property type="entry name" value="GT_GPT_euk"/>
    <property type="match status" value="1"/>
</dbReference>
<name>A0A7R8ZJ30_9CRUS</name>
<dbReference type="EMBL" id="OB660827">
    <property type="protein sequence ID" value="CAD7226429.1"/>
    <property type="molecule type" value="Genomic_DNA"/>
</dbReference>